<dbReference type="AlphaFoldDB" id="A0A7W6K617"/>
<dbReference type="PANTHER" id="PTHR34142:SF1">
    <property type="entry name" value="GLYCOSIDE HYDROLASE FAMILY 5 DOMAIN-CONTAINING PROTEIN"/>
    <property type="match status" value="1"/>
</dbReference>
<evidence type="ECO:0000256" key="1">
    <source>
        <dbReference type="ARBA" id="ARBA00022801"/>
    </source>
</evidence>
<dbReference type="GO" id="GO:0009251">
    <property type="term" value="P:glucan catabolic process"/>
    <property type="evidence" value="ECO:0007669"/>
    <property type="project" value="TreeGrafter"/>
</dbReference>
<evidence type="ECO:0000313" key="6">
    <source>
        <dbReference type="EMBL" id="MBB4105836.1"/>
    </source>
</evidence>
<organism evidence="6 7">
    <name type="scientific">Allorhizobium borbori</name>
    <dbReference type="NCBI Taxonomy" id="485907"/>
    <lineage>
        <taxon>Bacteria</taxon>
        <taxon>Pseudomonadati</taxon>
        <taxon>Pseudomonadota</taxon>
        <taxon>Alphaproteobacteria</taxon>
        <taxon>Hyphomicrobiales</taxon>
        <taxon>Rhizobiaceae</taxon>
        <taxon>Rhizobium/Agrobacterium group</taxon>
        <taxon>Allorhizobium</taxon>
    </lineage>
</organism>
<evidence type="ECO:0000256" key="4">
    <source>
        <dbReference type="SAM" id="SignalP"/>
    </source>
</evidence>
<dbReference type="SUPFAM" id="SSF51445">
    <property type="entry name" value="(Trans)glycosidases"/>
    <property type="match status" value="1"/>
</dbReference>
<keyword evidence="2 3" id="KW-0326">Glycosidase</keyword>
<keyword evidence="4" id="KW-0732">Signal</keyword>
<evidence type="ECO:0000259" key="5">
    <source>
        <dbReference type="Pfam" id="PF00150"/>
    </source>
</evidence>
<comment type="similarity">
    <text evidence="3">Belongs to the glycosyl hydrolase 5 (cellulase A) family.</text>
</comment>
<name>A0A7W6K617_9HYPH</name>
<feature type="chain" id="PRO_5031441051" evidence="4">
    <location>
        <begin position="40"/>
        <end position="363"/>
    </location>
</feature>
<dbReference type="Gene3D" id="3.20.20.80">
    <property type="entry name" value="Glycosidases"/>
    <property type="match status" value="1"/>
</dbReference>
<dbReference type="EMBL" id="JACIDU010000032">
    <property type="protein sequence ID" value="MBB4105836.1"/>
    <property type="molecule type" value="Genomic_DNA"/>
</dbReference>
<proteinExistence type="inferred from homology"/>
<evidence type="ECO:0000256" key="2">
    <source>
        <dbReference type="ARBA" id="ARBA00023295"/>
    </source>
</evidence>
<gene>
    <name evidence="6" type="ORF">GGQ66_004424</name>
</gene>
<evidence type="ECO:0000256" key="3">
    <source>
        <dbReference type="RuleBase" id="RU361153"/>
    </source>
</evidence>
<dbReference type="RefSeq" id="WP_183795690.1">
    <property type="nucleotide sequence ID" value="NZ_JACIDU010000032.1"/>
</dbReference>
<comment type="caution">
    <text evidence="6">The sequence shown here is derived from an EMBL/GenBank/DDBJ whole genome shotgun (WGS) entry which is preliminary data.</text>
</comment>
<dbReference type="PANTHER" id="PTHR34142">
    <property type="entry name" value="ENDO-BETA-1,4-GLUCANASE A"/>
    <property type="match status" value="1"/>
</dbReference>
<protein>
    <submittedName>
        <fullName evidence="6">Endoglucanase</fullName>
        <ecNumber evidence="6">3.2.1.4</ecNumber>
    </submittedName>
</protein>
<dbReference type="Proteomes" id="UP000584824">
    <property type="component" value="Unassembled WGS sequence"/>
</dbReference>
<reference evidence="6 7" key="1">
    <citation type="submission" date="2020-08" db="EMBL/GenBank/DDBJ databases">
        <title>Genomic Encyclopedia of Type Strains, Phase IV (KMG-IV): sequencing the most valuable type-strain genomes for metagenomic binning, comparative biology and taxonomic classification.</title>
        <authorList>
            <person name="Goeker M."/>
        </authorList>
    </citation>
    <scope>NUCLEOTIDE SEQUENCE [LARGE SCALE GENOMIC DNA]</scope>
    <source>
        <strain evidence="6 7">DSM 26385</strain>
    </source>
</reference>
<dbReference type="Pfam" id="PF00150">
    <property type="entry name" value="Cellulase"/>
    <property type="match status" value="1"/>
</dbReference>
<keyword evidence="1 3" id="KW-0378">Hydrolase</keyword>
<dbReference type="InterPro" id="IPR017853">
    <property type="entry name" value="GH"/>
</dbReference>
<keyword evidence="7" id="KW-1185">Reference proteome</keyword>
<dbReference type="GO" id="GO:0008810">
    <property type="term" value="F:cellulase activity"/>
    <property type="evidence" value="ECO:0007669"/>
    <property type="project" value="UniProtKB-EC"/>
</dbReference>
<evidence type="ECO:0000313" key="7">
    <source>
        <dbReference type="Proteomes" id="UP000584824"/>
    </source>
</evidence>
<feature type="signal peptide" evidence="4">
    <location>
        <begin position="1"/>
        <end position="39"/>
    </location>
</feature>
<accession>A0A7W6K617</accession>
<sequence length="363" mass="39255">MNVSDATPLFLRPFLSPLKRSLAASLAVIALLQPAAAEAAACFRGINLAGAEFAEGKNEYGKDYIYPSEATIAHFAALGFTSVRLPFLWERLQPKLDGPFDADELGRLKETVATIKKHGMGVVIDPHNYARYRQKIIGTPDVPDAAFANFWGKLAKLFANDPAVTYALMNEPHDVAAAQWLKSANAAIAAIRKAGAKNLVLVPGTSWTGAHSWRSEAYGGANATVMAGVVDSGRNFAYEVHQYLDTDFSGTKGTCERGDAAAAALEDFTLWLRNHGARGYLGEFGAPAGADCNAGLAAMVKVMEDNRDVWTGWAYWAAGDWWPKEEALNIQPVDGKDRPQLDALLPVLKDRSKKALSCPSLER</sequence>
<dbReference type="InterPro" id="IPR001547">
    <property type="entry name" value="Glyco_hydro_5"/>
</dbReference>
<dbReference type="EC" id="3.2.1.4" evidence="6"/>
<feature type="domain" description="Glycoside hydrolase family 5" evidence="5">
    <location>
        <begin position="50"/>
        <end position="318"/>
    </location>
</feature>